<dbReference type="Proteomes" id="UP000033188">
    <property type="component" value="Chromosome 3"/>
</dbReference>
<reference evidence="10" key="1">
    <citation type="journal article" date="2014" name="Nucleic Acids Res.">
        <title>The evolutionary dynamics of variant antigen genes in Babesia reveal a history of genomic innovation underlying host-parasite interaction.</title>
        <authorList>
            <person name="Jackson A.P."/>
            <person name="Otto T.D."/>
            <person name="Darby A."/>
            <person name="Ramaprasad A."/>
            <person name="Xia D."/>
            <person name="Echaide I.E."/>
            <person name="Farber M."/>
            <person name="Gahlot S."/>
            <person name="Gamble J."/>
            <person name="Gupta D."/>
            <person name="Gupta Y."/>
            <person name="Jackson L."/>
            <person name="Malandrin L."/>
            <person name="Malas T.B."/>
            <person name="Moussa E."/>
            <person name="Nair M."/>
            <person name="Reid A.J."/>
            <person name="Sanders M."/>
            <person name="Sharma J."/>
            <person name="Tracey A."/>
            <person name="Quail M.A."/>
            <person name="Weir W."/>
            <person name="Wastling J.M."/>
            <person name="Hall N."/>
            <person name="Willadsen P."/>
            <person name="Lingelbach K."/>
            <person name="Shiels B."/>
            <person name="Tait A."/>
            <person name="Berriman M."/>
            <person name="Allred D.R."/>
            <person name="Pain A."/>
        </authorList>
    </citation>
    <scope>NUCLEOTIDE SEQUENCE [LARGE SCALE GENOMIC DNA]</scope>
    <source>
        <strain evidence="10">Bond</strain>
    </source>
</reference>
<evidence type="ECO:0000313" key="10">
    <source>
        <dbReference type="Proteomes" id="UP000033188"/>
    </source>
</evidence>
<evidence type="ECO:0000259" key="8">
    <source>
        <dbReference type="Pfam" id="PF00432"/>
    </source>
</evidence>
<keyword evidence="5" id="KW-0479">Metal-binding</keyword>
<evidence type="ECO:0000313" key="9">
    <source>
        <dbReference type="EMBL" id="CDR97138.1"/>
    </source>
</evidence>
<dbReference type="Gene3D" id="1.50.10.20">
    <property type="match status" value="1"/>
</dbReference>
<organism evidence="9 10">
    <name type="scientific">Babesia bigemina</name>
    <dbReference type="NCBI Taxonomy" id="5866"/>
    <lineage>
        <taxon>Eukaryota</taxon>
        <taxon>Sar</taxon>
        <taxon>Alveolata</taxon>
        <taxon>Apicomplexa</taxon>
        <taxon>Aconoidasida</taxon>
        <taxon>Piroplasmida</taxon>
        <taxon>Babesiidae</taxon>
        <taxon>Babesia</taxon>
    </lineage>
</organism>
<keyword evidence="6" id="KW-0677">Repeat</keyword>
<dbReference type="OMA" id="SIMKCWD"/>
<evidence type="ECO:0000256" key="6">
    <source>
        <dbReference type="ARBA" id="ARBA00022737"/>
    </source>
</evidence>
<keyword evidence="7" id="KW-0862">Zinc</keyword>
<dbReference type="PANTHER" id="PTHR11774:SF6">
    <property type="entry name" value="PROTEIN FARNESYLTRANSFERASE SUBUNIT BETA"/>
    <property type="match status" value="1"/>
</dbReference>
<feature type="domain" description="Prenyltransferase alpha-alpha toroid" evidence="8">
    <location>
        <begin position="185"/>
        <end position="490"/>
    </location>
</feature>
<evidence type="ECO:0000256" key="1">
    <source>
        <dbReference type="ARBA" id="ARBA00001947"/>
    </source>
</evidence>
<keyword evidence="4 9" id="KW-0808">Transferase</keyword>
<keyword evidence="3" id="KW-0637">Prenyltransferase</keyword>
<dbReference type="SUPFAM" id="SSF48239">
    <property type="entry name" value="Terpenoid cyclases/Protein prenyltransferases"/>
    <property type="match status" value="1"/>
</dbReference>
<dbReference type="GO" id="GO:0005965">
    <property type="term" value="C:protein farnesyltransferase complex"/>
    <property type="evidence" value="ECO:0007669"/>
    <property type="project" value="TreeGrafter"/>
</dbReference>
<sequence>MDSIQDRMIRRARDVVSGLESCCASIDAIGAPSREVSTDGTIVLSEDESTIICKDGGELLASYMTYVCRGCDAQEARRLSAEMSESIQAQFLVERDCMALYSSVFARYLMQHLEGDVVSEPPPYDGTPCLSIAVEPLLRYRPARLVLSILSDFSITDGTVRLDSTKHGALFLRRIGTVACESSPLQREVHIRYITKHLTLCGPTRTVPLEHLNCAQPWIVYWSLHSLRILGVDISPYRERAINSLFGCWDKNGGGFGGGRGQIGHLATTYAAICCLKMLNAIPLLDTGKLRSFLFAMKQSDGSFTVHRGGERDVRGLYCAIASAVMADILDDELSEGVAARVAACQGYDGGISGEPLLESHAGYVYCGTAALKLLGRLDCIDVARLRRWCHMRQTPQLGFQGRPHKLVDVCYAFWIGGTLALLNDSADKPFNLSFLMLRAYILCISQCPSGGFRDKPDKAVDLYHTCYALSALDIISQPAGKCRIDLALNIIV</sequence>
<comment type="cofactor">
    <cofactor evidence="1">
        <name>Zn(2+)</name>
        <dbReference type="ChEBI" id="CHEBI:29105"/>
    </cofactor>
</comment>
<evidence type="ECO:0000256" key="7">
    <source>
        <dbReference type="ARBA" id="ARBA00022833"/>
    </source>
</evidence>
<proteinExistence type="inferred from homology"/>
<dbReference type="STRING" id="5866.A0A061D9B4"/>
<name>A0A061D9B4_BABBI</name>
<dbReference type="GO" id="GO:0004660">
    <property type="term" value="F:protein farnesyltransferase activity"/>
    <property type="evidence" value="ECO:0007669"/>
    <property type="project" value="TreeGrafter"/>
</dbReference>
<dbReference type="AlphaFoldDB" id="A0A061D9B4"/>
<dbReference type="InterPro" id="IPR008930">
    <property type="entry name" value="Terpenoid_cyclase/PrenylTrfase"/>
</dbReference>
<dbReference type="KEGG" id="bbig:BBBOND_0310410"/>
<dbReference type="VEuPathDB" id="PiroplasmaDB:BBBOND_0310410"/>
<dbReference type="PANTHER" id="PTHR11774">
    <property type="entry name" value="GERANYLGERANYL TRANSFERASE TYPE BETA SUBUNIT"/>
    <property type="match status" value="1"/>
</dbReference>
<accession>A0A061D9B4</accession>
<dbReference type="InterPro" id="IPR001330">
    <property type="entry name" value="Prenyltrans"/>
</dbReference>
<comment type="similarity">
    <text evidence="2">Belongs to the protein prenyltransferase subunit beta family.</text>
</comment>
<evidence type="ECO:0000256" key="5">
    <source>
        <dbReference type="ARBA" id="ARBA00022723"/>
    </source>
</evidence>
<gene>
    <name evidence="9" type="ORF">BBBOND_0310410</name>
</gene>
<dbReference type="InterPro" id="IPR045089">
    <property type="entry name" value="PGGT1B-like"/>
</dbReference>
<dbReference type="Pfam" id="PF00432">
    <property type="entry name" value="Prenyltrans"/>
    <property type="match status" value="1"/>
</dbReference>
<dbReference type="GO" id="GO:0046872">
    <property type="term" value="F:metal ion binding"/>
    <property type="evidence" value="ECO:0007669"/>
    <property type="project" value="UniProtKB-KW"/>
</dbReference>
<evidence type="ECO:0000256" key="2">
    <source>
        <dbReference type="ARBA" id="ARBA00010497"/>
    </source>
</evidence>
<protein>
    <submittedName>
        <fullName evidence="9">Prenyltransferase and squalene oxidase repeat family protein, putative</fullName>
    </submittedName>
</protein>
<keyword evidence="10" id="KW-1185">Reference proteome</keyword>
<dbReference type="GeneID" id="24565679"/>
<evidence type="ECO:0000256" key="4">
    <source>
        <dbReference type="ARBA" id="ARBA00022679"/>
    </source>
</evidence>
<dbReference type="RefSeq" id="XP_012769324.1">
    <property type="nucleotide sequence ID" value="XM_012913870.1"/>
</dbReference>
<evidence type="ECO:0000256" key="3">
    <source>
        <dbReference type="ARBA" id="ARBA00022602"/>
    </source>
</evidence>
<dbReference type="OrthoDB" id="10261146at2759"/>
<dbReference type="EMBL" id="LK391709">
    <property type="protein sequence ID" value="CDR97138.1"/>
    <property type="molecule type" value="Genomic_DNA"/>
</dbReference>